<comment type="caution">
    <text evidence="3">The sequence shown here is derived from an EMBL/GenBank/DDBJ whole genome shotgun (WGS) entry which is preliminary data.</text>
</comment>
<evidence type="ECO:0000256" key="1">
    <source>
        <dbReference type="ARBA" id="ARBA00008791"/>
    </source>
</evidence>
<dbReference type="OrthoDB" id="3404132at2"/>
<comment type="similarity">
    <text evidence="1">Belongs to the universal stress protein A family.</text>
</comment>
<dbReference type="AlphaFoldDB" id="A0A4R7V850"/>
<sequence>MSSHLDVGPVAVGVDGSESVSRATAWAATRAYQRGVGLRLVHAFELPSRHHSEFAEDKRIRHLLRAQGDRWLAQAREVAVAAAPEVAVEVVGSDGSAAELLVRESATASLVVLGTRGLGGFTGLLIGSSAVTIAARGHCPMVVMCGEGEIPTAGPVVVGVDHKTSEAAVGFAFAEAVQRDTDLVAVHSGTGDRNGDAAGGGLAELLSGYERKYAEVRVTRAVVDDSPARALLEHAASAQLVVVGTRGRGGLRGLVLGSTSQHLLHCSPCPVAVVRADHA</sequence>
<dbReference type="InterPro" id="IPR006016">
    <property type="entry name" value="UspA"/>
</dbReference>
<dbReference type="PANTHER" id="PTHR46268">
    <property type="entry name" value="STRESS RESPONSE PROTEIN NHAX"/>
    <property type="match status" value="1"/>
</dbReference>
<protein>
    <submittedName>
        <fullName evidence="3">Nucleotide-binding universal stress UspA family protein</fullName>
    </submittedName>
</protein>
<accession>A0A4R7V850</accession>
<reference evidence="3 4" key="1">
    <citation type="submission" date="2019-03" db="EMBL/GenBank/DDBJ databases">
        <title>Genomic Encyclopedia of Archaeal and Bacterial Type Strains, Phase II (KMG-II): from individual species to whole genera.</title>
        <authorList>
            <person name="Goeker M."/>
        </authorList>
    </citation>
    <scope>NUCLEOTIDE SEQUENCE [LARGE SCALE GENOMIC DNA]</scope>
    <source>
        <strain evidence="3 4">DSM 45499</strain>
    </source>
</reference>
<dbReference type="PRINTS" id="PR01438">
    <property type="entry name" value="UNVRSLSTRESS"/>
</dbReference>
<dbReference type="RefSeq" id="WP_133906586.1">
    <property type="nucleotide sequence ID" value="NZ_SOCP01000014.1"/>
</dbReference>
<feature type="domain" description="UspA" evidence="2">
    <location>
        <begin position="155"/>
        <end position="275"/>
    </location>
</feature>
<name>A0A4R7V850_9PSEU</name>
<dbReference type="PANTHER" id="PTHR46268:SF6">
    <property type="entry name" value="UNIVERSAL STRESS PROTEIN UP12"/>
    <property type="match status" value="1"/>
</dbReference>
<gene>
    <name evidence="3" type="ORF">CLV71_11425</name>
</gene>
<evidence type="ECO:0000313" key="3">
    <source>
        <dbReference type="EMBL" id="TDV44116.1"/>
    </source>
</evidence>
<keyword evidence="4" id="KW-1185">Reference proteome</keyword>
<organism evidence="3 4">
    <name type="scientific">Actinophytocola oryzae</name>
    <dbReference type="NCBI Taxonomy" id="502181"/>
    <lineage>
        <taxon>Bacteria</taxon>
        <taxon>Bacillati</taxon>
        <taxon>Actinomycetota</taxon>
        <taxon>Actinomycetes</taxon>
        <taxon>Pseudonocardiales</taxon>
        <taxon>Pseudonocardiaceae</taxon>
    </lineage>
</organism>
<dbReference type="Proteomes" id="UP000294927">
    <property type="component" value="Unassembled WGS sequence"/>
</dbReference>
<proteinExistence type="inferred from homology"/>
<dbReference type="EMBL" id="SOCP01000014">
    <property type="protein sequence ID" value="TDV44116.1"/>
    <property type="molecule type" value="Genomic_DNA"/>
</dbReference>
<dbReference type="Gene3D" id="3.40.50.620">
    <property type="entry name" value="HUPs"/>
    <property type="match status" value="2"/>
</dbReference>
<dbReference type="SUPFAM" id="SSF52402">
    <property type="entry name" value="Adenine nucleotide alpha hydrolases-like"/>
    <property type="match status" value="2"/>
</dbReference>
<evidence type="ECO:0000313" key="4">
    <source>
        <dbReference type="Proteomes" id="UP000294927"/>
    </source>
</evidence>
<feature type="domain" description="UspA" evidence="2">
    <location>
        <begin position="10"/>
        <end position="143"/>
    </location>
</feature>
<evidence type="ECO:0000259" key="2">
    <source>
        <dbReference type="Pfam" id="PF00582"/>
    </source>
</evidence>
<dbReference type="InterPro" id="IPR014729">
    <property type="entry name" value="Rossmann-like_a/b/a_fold"/>
</dbReference>
<dbReference type="InterPro" id="IPR006015">
    <property type="entry name" value="Universal_stress_UspA"/>
</dbReference>
<dbReference type="Pfam" id="PF00582">
    <property type="entry name" value="Usp"/>
    <property type="match status" value="2"/>
</dbReference>